<organism evidence="4 5">
    <name type="scientific">Halobium palmae</name>
    <dbReference type="NCBI Taxonomy" id="1776492"/>
    <lineage>
        <taxon>Archaea</taxon>
        <taxon>Methanobacteriati</taxon>
        <taxon>Methanobacteriota</taxon>
        <taxon>Stenosarchaea group</taxon>
        <taxon>Halobacteria</taxon>
        <taxon>Halobacteriales</taxon>
        <taxon>Haloferacaceae</taxon>
        <taxon>Halobium</taxon>
    </lineage>
</organism>
<dbReference type="InterPro" id="IPR012341">
    <property type="entry name" value="6hp_glycosidase-like_sf"/>
</dbReference>
<feature type="domain" description="GH15-like" evidence="3">
    <location>
        <begin position="25"/>
        <end position="385"/>
    </location>
</feature>
<name>A0ABD5RXH7_9EURY</name>
<evidence type="ECO:0000313" key="4">
    <source>
        <dbReference type="EMBL" id="MFC6724030.1"/>
    </source>
</evidence>
<evidence type="ECO:0000313" key="5">
    <source>
        <dbReference type="Proteomes" id="UP001596328"/>
    </source>
</evidence>
<dbReference type="InterPro" id="IPR008928">
    <property type="entry name" value="6-hairpin_glycosidase_sf"/>
</dbReference>
<feature type="non-terminal residue" evidence="4">
    <location>
        <position position="1"/>
    </location>
</feature>
<dbReference type="InterPro" id="IPR011613">
    <property type="entry name" value="GH15-like"/>
</dbReference>
<evidence type="ECO:0000259" key="3">
    <source>
        <dbReference type="Pfam" id="PF00723"/>
    </source>
</evidence>
<dbReference type="Proteomes" id="UP001596328">
    <property type="component" value="Unassembled WGS sequence"/>
</dbReference>
<accession>A0ABD5RXH7</accession>
<keyword evidence="5" id="KW-1185">Reference proteome</keyword>
<dbReference type="EMBL" id="JBHSWU010000089">
    <property type="protein sequence ID" value="MFC6724030.1"/>
    <property type="molecule type" value="Genomic_DNA"/>
</dbReference>
<evidence type="ECO:0000256" key="1">
    <source>
        <dbReference type="ARBA" id="ARBA00006188"/>
    </source>
</evidence>
<gene>
    <name evidence="4" type="ORF">ACFQE1_06505</name>
</gene>
<evidence type="ECO:0000256" key="2">
    <source>
        <dbReference type="SAM" id="MobiDB-lite"/>
    </source>
</evidence>
<sequence>VGYWQEWSHASEGEQDPAIVEGPWRELVVRSELVLKLLIHHRVGSVSAAPTASLPEEIGGVRNWDYRFNWVRDGAFTVLSLLHAGHAKEAQDHVEWFLNLSQAERPEDIQPLYSLHGETDTTERELDHLSGYRDSAPVRVGNAASDQRQLDIYGELVLAIYKAFENGGITRQDWESVREIVDYVCDVWENPDKGIWEVRGEERHFVYSKLMCWVALDRGVAMVEEWDRNGPADRWREVREEIRDDVEERGYDEDVGAFTQCYEGDAMDATGLLVPLVGFLPATDERVLNTIDVVQERLQDGPFVDRYDGDDGLPGGEGAFLFCSFWLVEALALAGRVEEARDTFEELVTHAGALNLFAEEIDPGTDAFLGNFPQAFSHVGVLDAAVYLAHAEGRGHDGVTPIGIELQDELASEAEESWSESVPGDASWDDERDGDGWSDAVEE</sequence>
<comment type="similarity">
    <text evidence="1">Belongs to the glycosyl hydrolase 15 family.</text>
</comment>
<dbReference type="Pfam" id="PF00723">
    <property type="entry name" value="Glyco_hydro_15"/>
    <property type="match status" value="1"/>
</dbReference>
<proteinExistence type="inferred from homology"/>
<dbReference type="Gene3D" id="1.50.10.10">
    <property type="match status" value="1"/>
</dbReference>
<reference evidence="4 5" key="1">
    <citation type="journal article" date="2019" name="Int. J. Syst. Evol. Microbiol.">
        <title>The Global Catalogue of Microorganisms (GCM) 10K type strain sequencing project: providing services to taxonomists for standard genome sequencing and annotation.</title>
        <authorList>
            <consortium name="The Broad Institute Genomics Platform"/>
            <consortium name="The Broad Institute Genome Sequencing Center for Infectious Disease"/>
            <person name="Wu L."/>
            <person name="Ma J."/>
        </authorList>
    </citation>
    <scope>NUCLEOTIDE SEQUENCE [LARGE SCALE GENOMIC DNA]</scope>
    <source>
        <strain evidence="4 5">NBRC 111368</strain>
    </source>
</reference>
<comment type="caution">
    <text evidence="4">The sequence shown here is derived from an EMBL/GenBank/DDBJ whole genome shotgun (WGS) entry which is preliminary data.</text>
</comment>
<feature type="region of interest" description="Disordered" evidence="2">
    <location>
        <begin position="410"/>
        <end position="443"/>
    </location>
</feature>
<dbReference type="PANTHER" id="PTHR31616">
    <property type="entry name" value="TREHALASE"/>
    <property type="match status" value="1"/>
</dbReference>
<keyword evidence="4" id="KW-0378">Hydrolase</keyword>
<protein>
    <submittedName>
        <fullName evidence="4">Glycoside hydrolase family 15 protein</fullName>
    </submittedName>
</protein>
<dbReference type="AlphaFoldDB" id="A0ABD5RXH7"/>
<dbReference type="GO" id="GO:0004553">
    <property type="term" value="F:hydrolase activity, hydrolyzing O-glycosyl compounds"/>
    <property type="evidence" value="ECO:0007669"/>
    <property type="project" value="UniProtKB-ARBA"/>
</dbReference>
<dbReference type="SUPFAM" id="SSF48208">
    <property type="entry name" value="Six-hairpin glycosidases"/>
    <property type="match status" value="1"/>
</dbReference>
<dbReference type="PANTHER" id="PTHR31616:SF0">
    <property type="entry name" value="GLUCAN 1,4-ALPHA-GLUCOSIDASE"/>
    <property type="match status" value="1"/>
</dbReference>